<dbReference type="GO" id="GO:0016491">
    <property type="term" value="F:oxidoreductase activity"/>
    <property type="evidence" value="ECO:0007669"/>
    <property type="project" value="UniProtKB-KW"/>
</dbReference>
<dbReference type="Gene3D" id="3.50.50.60">
    <property type="entry name" value="FAD/NAD(P)-binding domain"/>
    <property type="match status" value="1"/>
</dbReference>
<dbReference type="Pfam" id="PF01266">
    <property type="entry name" value="DAO"/>
    <property type="match status" value="1"/>
</dbReference>
<dbReference type="PANTHER" id="PTHR13847">
    <property type="entry name" value="SARCOSINE DEHYDROGENASE-RELATED"/>
    <property type="match status" value="1"/>
</dbReference>
<dbReference type="AlphaFoldDB" id="A0A7C9L883"/>
<sequence length="425" mass="45060">MDRAGKTQNLWQTTCAEPFEAPALAEDIAADLIVIGGGFTGCSAALTAAQSGMSVVLIEAETVGHGGSGRNVGLVNAGLWLPPDAVCDELGQEAGTRLNTALAKGPDTVFDLIEEHGIECEPVRGGTLHCAHAPGGFSELQERHRQQAERGAPVRLLDGEEARSHSGITGIHGALHDARAGTIQPLAYAKGLARAAQEAGARVFENTRAMRIARDADQWRVEAAGGTLTAPRLLVATNAYHQPFEGAELPTLTPVNFFQLATAPLGHNQAARILPGGEGCWDTGKVMSAFRTDRAGRVIFGAMGLPDALGLHEAWARRAFSRRFPDVAEHPFEHFWSGRIAMTSDHLPKIMRIGQGGYAIFGYSGRGIGPGTLFGDAIARALMSGDEGGLPIAPVNSHKERLTWAKGPFFEVAARLIHGVSARLR</sequence>
<keyword evidence="1" id="KW-0560">Oxidoreductase</keyword>
<proteinExistence type="predicted"/>
<dbReference type="InterPro" id="IPR006076">
    <property type="entry name" value="FAD-dep_OxRdtase"/>
</dbReference>
<protein>
    <submittedName>
        <fullName evidence="3">FAD-binding oxidoreductase</fullName>
    </submittedName>
</protein>
<accession>A0A7C9L883</accession>
<dbReference type="PANTHER" id="PTHR13847:SF275">
    <property type="entry name" value="GAMMA-GLUTAMYLPUTRESCINE OXIDOREDUCTASE"/>
    <property type="match status" value="1"/>
</dbReference>
<dbReference type="GO" id="GO:0005737">
    <property type="term" value="C:cytoplasm"/>
    <property type="evidence" value="ECO:0007669"/>
    <property type="project" value="TreeGrafter"/>
</dbReference>
<evidence type="ECO:0000259" key="2">
    <source>
        <dbReference type="Pfam" id="PF01266"/>
    </source>
</evidence>
<dbReference type="Gene3D" id="3.30.9.10">
    <property type="entry name" value="D-Amino Acid Oxidase, subunit A, domain 2"/>
    <property type="match status" value="1"/>
</dbReference>
<reference evidence="3 4" key="1">
    <citation type="submission" date="2019-06" db="EMBL/GenBank/DDBJ databases">
        <title>Enrichment of Autotrophic Halophilic Microorganisms from Red Sea Brine Pool Using Microbial Electrosynthesis System.</title>
        <authorList>
            <person name="Alqahtani M.F."/>
            <person name="Bajracharya S."/>
            <person name="Katuri K.P."/>
            <person name="Ali M."/>
            <person name="Saikaly P.E."/>
        </authorList>
    </citation>
    <scope>NUCLEOTIDE SEQUENCE [LARGE SCALE GENOMIC DNA]</scope>
    <source>
        <strain evidence="3">MES6</strain>
    </source>
</reference>
<dbReference type="EMBL" id="VENJ01000007">
    <property type="protein sequence ID" value="MTJ04414.1"/>
    <property type="molecule type" value="Genomic_DNA"/>
</dbReference>
<dbReference type="Proteomes" id="UP000483078">
    <property type="component" value="Unassembled WGS sequence"/>
</dbReference>
<comment type="caution">
    <text evidence="3">The sequence shown here is derived from an EMBL/GenBank/DDBJ whole genome shotgun (WGS) entry which is preliminary data.</text>
</comment>
<feature type="domain" description="FAD dependent oxidoreductase" evidence="2">
    <location>
        <begin position="31"/>
        <end position="380"/>
    </location>
</feature>
<name>A0A7C9L883_9RHOB</name>
<dbReference type="RefSeq" id="WP_273249061.1">
    <property type="nucleotide sequence ID" value="NZ_VENJ01000007.1"/>
</dbReference>
<evidence type="ECO:0000313" key="4">
    <source>
        <dbReference type="Proteomes" id="UP000483078"/>
    </source>
</evidence>
<evidence type="ECO:0000256" key="1">
    <source>
        <dbReference type="ARBA" id="ARBA00023002"/>
    </source>
</evidence>
<gene>
    <name evidence="3" type="ORF">FH759_06945</name>
</gene>
<dbReference type="InterPro" id="IPR036188">
    <property type="entry name" value="FAD/NAD-bd_sf"/>
</dbReference>
<dbReference type="SUPFAM" id="SSF51905">
    <property type="entry name" value="FAD/NAD(P)-binding domain"/>
    <property type="match status" value="1"/>
</dbReference>
<organism evidence="3 4">
    <name type="scientific">Sediminimonas qiaohouensis</name>
    <dbReference type="NCBI Taxonomy" id="552061"/>
    <lineage>
        <taxon>Bacteria</taxon>
        <taxon>Pseudomonadati</taxon>
        <taxon>Pseudomonadota</taxon>
        <taxon>Alphaproteobacteria</taxon>
        <taxon>Rhodobacterales</taxon>
        <taxon>Roseobacteraceae</taxon>
        <taxon>Sediminimonas</taxon>
    </lineage>
</organism>
<evidence type="ECO:0000313" key="3">
    <source>
        <dbReference type="EMBL" id="MTJ04414.1"/>
    </source>
</evidence>